<dbReference type="GO" id="GO:0052757">
    <property type="term" value="F:chondroitin hydrolase activity"/>
    <property type="evidence" value="ECO:0007669"/>
    <property type="project" value="TreeGrafter"/>
</dbReference>
<feature type="active site" description="Nucleophile" evidence="3">
    <location>
        <position position="146"/>
    </location>
</feature>
<evidence type="ECO:0000259" key="6">
    <source>
        <dbReference type="Pfam" id="PF16386"/>
    </source>
</evidence>
<dbReference type="InterPro" id="IPR008928">
    <property type="entry name" value="6-hairpin_glycosidase_sf"/>
</dbReference>
<organism evidence="7 8">
    <name type="scientific">Bacteroides uniformis</name>
    <dbReference type="NCBI Taxonomy" id="820"/>
    <lineage>
        <taxon>Bacteria</taxon>
        <taxon>Pseudomonadati</taxon>
        <taxon>Bacteroidota</taxon>
        <taxon>Bacteroidia</taxon>
        <taxon>Bacteroidales</taxon>
        <taxon>Bacteroidaceae</taxon>
        <taxon>Bacteroides</taxon>
    </lineage>
</organism>
<feature type="signal peptide" evidence="5">
    <location>
        <begin position="1"/>
        <end position="21"/>
    </location>
</feature>
<sequence length="421" mass="47683">MKKSLLASAAFIAIVAASCHNKPAASQVPWTSHALDVASFQLMQTAEEIADSGLMPRSVWTGYKLDFLTAQMECDAKVFQDSLWPNPPAEKLGKRRLCNIYDWTSGFFPGSLWYAYELTSDEALKEQAIKYTNMLNPIRYYKDNHDIGFMMNCSYGNALRLAPNDTIQAVLVETADNLCERFDEQIGCIRSWDFGHWNYPVIIDNMMNLDLLFNAGRLTGDRKYYDVAVKHATTTMKHHFRSDYTCYHVVSYNDDGTVESRGTHQGQSDSSAWARGQAWAVYGYTACYRETREIAFLKHAIGVADMIMKRVTTNDSIPYWDYDAPDSNATPRDASAASVTASAMLELSTFTTDGQKYFKYAENLLKQLSGTDYLAERGKNQGYILMHSVGSLPHGSEIDTPLNYADYYYLEALKRYLDMQK</sequence>
<dbReference type="GO" id="GO:0000272">
    <property type="term" value="P:polysaccharide catabolic process"/>
    <property type="evidence" value="ECO:0007669"/>
    <property type="project" value="TreeGrafter"/>
</dbReference>
<gene>
    <name evidence="7" type="ORF">CE91St12_16450</name>
</gene>
<comment type="caution">
    <text evidence="7">The sequence shown here is derived from an EMBL/GenBank/DDBJ whole genome shotgun (WGS) entry which is preliminary data.</text>
</comment>
<reference evidence="7" key="1">
    <citation type="submission" date="2022-01" db="EMBL/GenBank/DDBJ databases">
        <title>Novel bile acid biosynthetic pathways are enriched in the microbiome of centenarians.</title>
        <authorList>
            <person name="Sato Y."/>
            <person name="Atarashi K."/>
            <person name="Plichta R.D."/>
            <person name="Arai Y."/>
            <person name="Sasajima S."/>
            <person name="Kearney M.S."/>
            <person name="Suda W."/>
            <person name="Takeshita K."/>
            <person name="Sasaki T."/>
            <person name="Okamoto S."/>
            <person name="Skelly N.A."/>
            <person name="Okamura Y."/>
            <person name="Vlamakis H."/>
            <person name="Li Y."/>
            <person name="Tanoue T."/>
            <person name="Takei H."/>
            <person name="Nittono H."/>
            <person name="Narushima S."/>
            <person name="Irie J."/>
            <person name="Itoh H."/>
            <person name="Moriya K."/>
            <person name="Sugiura Y."/>
            <person name="Suematsu M."/>
            <person name="Moritoki N."/>
            <person name="Shibata S."/>
            <person name="Littman R.D."/>
            <person name="Fischbach A.M."/>
            <person name="Uwamino Y."/>
            <person name="Inoue T."/>
            <person name="Honda A."/>
            <person name="Hattori M."/>
            <person name="Murai T."/>
            <person name="Xavier J.R."/>
            <person name="Hirose N."/>
            <person name="Honda K."/>
        </authorList>
    </citation>
    <scope>NUCLEOTIDE SEQUENCE</scope>
    <source>
        <strain evidence="7">CE91-St12</strain>
    </source>
</reference>
<evidence type="ECO:0000256" key="2">
    <source>
        <dbReference type="ARBA" id="ARBA00038358"/>
    </source>
</evidence>
<name>A0AA37JT98_BACUN</name>
<feature type="active site" description="Proton donor" evidence="3">
    <location>
        <position position="204"/>
    </location>
</feature>
<dbReference type="InterPro" id="IPR012341">
    <property type="entry name" value="6hp_glycosidase-like_sf"/>
</dbReference>
<evidence type="ECO:0000256" key="4">
    <source>
        <dbReference type="PIRSR" id="PIRSR610905-2"/>
    </source>
</evidence>
<dbReference type="SUPFAM" id="SSF48208">
    <property type="entry name" value="Six-hairpin glycosidases"/>
    <property type="match status" value="1"/>
</dbReference>
<proteinExistence type="inferred from homology"/>
<protein>
    <submittedName>
        <fullName evidence="7">Glucuronyl hydrolase</fullName>
    </submittedName>
</protein>
<evidence type="ECO:0000313" key="8">
    <source>
        <dbReference type="Proteomes" id="UP001055048"/>
    </source>
</evidence>
<evidence type="ECO:0000256" key="3">
    <source>
        <dbReference type="PIRSR" id="PIRSR610905-1"/>
    </source>
</evidence>
<accession>A0AA37JT98</accession>
<feature type="binding site" evidence="4">
    <location>
        <position position="275"/>
    </location>
    <ligand>
        <name>substrate</name>
    </ligand>
</feature>
<feature type="binding site" evidence="4">
    <location>
        <position position="279"/>
    </location>
    <ligand>
        <name>substrate</name>
    </ligand>
</feature>
<dbReference type="PANTHER" id="PTHR36845">
    <property type="entry name" value="HYDROLASE, PUTATIVE (AFU_ORTHOLOGUE AFUA_7G05090)-RELATED"/>
    <property type="match status" value="1"/>
</dbReference>
<comment type="similarity">
    <text evidence="2">Belongs to the glycosyl hydrolase 88 family.</text>
</comment>
<dbReference type="EMBL" id="BQNL01000001">
    <property type="protein sequence ID" value="GKH13435.1"/>
    <property type="molecule type" value="Genomic_DNA"/>
</dbReference>
<feature type="domain" description="DUF4995" evidence="6">
    <location>
        <begin position="1"/>
        <end position="73"/>
    </location>
</feature>
<feature type="binding site" evidence="4">
    <location>
        <position position="146"/>
    </location>
    <ligand>
        <name>substrate</name>
    </ligand>
</feature>
<dbReference type="InterPro" id="IPR010905">
    <property type="entry name" value="Glyco_hydro_88"/>
</dbReference>
<evidence type="ECO:0000256" key="1">
    <source>
        <dbReference type="ARBA" id="ARBA00022801"/>
    </source>
</evidence>
<feature type="binding site" evidence="4">
    <location>
        <position position="204"/>
    </location>
    <ligand>
        <name>substrate</name>
    </ligand>
</feature>
<dbReference type="Gene3D" id="1.50.10.10">
    <property type="match status" value="1"/>
</dbReference>
<evidence type="ECO:0000313" key="7">
    <source>
        <dbReference type="EMBL" id="GKH13435.1"/>
    </source>
</evidence>
<dbReference type="InterPro" id="IPR032159">
    <property type="entry name" value="DUF4995"/>
</dbReference>
<feature type="binding site" evidence="4">
    <location>
        <position position="263"/>
    </location>
    <ligand>
        <name>substrate</name>
    </ligand>
</feature>
<dbReference type="Proteomes" id="UP001055048">
    <property type="component" value="Unassembled WGS sequence"/>
</dbReference>
<dbReference type="Pfam" id="PF07470">
    <property type="entry name" value="Glyco_hydro_88"/>
    <property type="match status" value="1"/>
</dbReference>
<dbReference type="RefSeq" id="WP_244074425.1">
    <property type="nucleotide sequence ID" value="NZ_BQNL01000001.1"/>
</dbReference>
<dbReference type="Pfam" id="PF16386">
    <property type="entry name" value="DUF4995"/>
    <property type="match status" value="1"/>
</dbReference>
<keyword evidence="5" id="KW-0732">Signal</keyword>
<evidence type="ECO:0000256" key="5">
    <source>
        <dbReference type="SAM" id="SignalP"/>
    </source>
</evidence>
<dbReference type="PROSITE" id="PS51257">
    <property type="entry name" value="PROKAR_LIPOPROTEIN"/>
    <property type="match status" value="1"/>
</dbReference>
<keyword evidence="1 7" id="KW-0378">Hydrolase</keyword>
<feature type="chain" id="PRO_5041424476" evidence="5">
    <location>
        <begin position="22"/>
        <end position="421"/>
    </location>
</feature>
<dbReference type="AlphaFoldDB" id="A0AA37JT98"/>
<feature type="binding site" evidence="4">
    <location>
        <position position="391"/>
    </location>
    <ligand>
        <name>substrate</name>
    </ligand>
</feature>
<dbReference type="PANTHER" id="PTHR36845:SF1">
    <property type="entry name" value="HYDROLASE, PUTATIVE (AFU_ORTHOLOGUE AFUA_7G05090)-RELATED"/>
    <property type="match status" value="1"/>
</dbReference>
<dbReference type="InterPro" id="IPR052369">
    <property type="entry name" value="UG_Glycosaminoglycan_Hydrolase"/>
</dbReference>